<keyword evidence="1" id="KW-0812">Transmembrane</keyword>
<reference evidence="2" key="1">
    <citation type="submission" date="2018-06" db="EMBL/GenBank/DDBJ databases">
        <title>Genomic Encyclopedia of Type Strains, Phase IV (KMG-V): Genome sequencing to study the core and pangenomes of soil and plant-associated prokaryotes.</title>
        <authorList>
            <person name="Whitman W."/>
        </authorList>
    </citation>
    <scope>NUCLEOTIDE SEQUENCE [LARGE SCALE GENOMIC DNA]</scope>
    <source>
        <strain evidence="2">MLR2-44</strain>
    </source>
</reference>
<keyword evidence="3" id="KW-1185">Reference proteome</keyword>
<evidence type="ECO:0008006" key="4">
    <source>
        <dbReference type="Google" id="ProtNLM"/>
    </source>
</evidence>
<dbReference type="Proteomes" id="UP000249638">
    <property type="component" value="Unassembled WGS sequence"/>
</dbReference>
<sequence length="59" mass="6794">MTNLPQIDPQFLRHLSPDTREEIARQLDEEPGPVFWFSLALVVLLATFVVAYPIVMVLR</sequence>
<gene>
    <name evidence="2" type="ORF">C7416_104435</name>
</gene>
<protein>
    <recommendedName>
        <fullName evidence="4">DUF3094 family protein</fullName>
    </recommendedName>
</protein>
<name>A0A2W7P664_9BURK</name>
<keyword evidence="1" id="KW-1133">Transmembrane helix</keyword>
<evidence type="ECO:0000313" key="3">
    <source>
        <dbReference type="Proteomes" id="UP000249638"/>
    </source>
</evidence>
<evidence type="ECO:0000256" key="1">
    <source>
        <dbReference type="SAM" id="Phobius"/>
    </source>
</evidence>
<accession>A0A2W7P664</accession>
<dbReference type="EMBL" id="QKZN01000004">
    <property type="protein sequence ID" value="PZX29430.1"/>
    <property type="molecule type" value="Genomic_DNA"/>
</dbReference>
<organism evidence="2 3">
    <name type="scientific">Cupriavidus phytorum</name>
    <dbReference type="NCBI Taxonomy" id="3024399"/>
    <lineage>
        <taxon>Bacteria</taxon>
        <taxon>Pseudomonadati</taxon>
        <taxon>Pseudomonadota</taxon>
        <taxon>Betaproteobacteria</taxon>
        <taxon>Burkholderiales</taxon>
        <taxon>Burkholderiaceae</taxon>
        <taxon>Cupriavidus</taxon>
    </lineage>
</organism>
<dbReference type="AlphaFoldDB" id="A0A2W7P664"/>
<comment type="caution">
    <text evidence="2">The sequence shown here is derived from an EMBL/GenBank/DDBJ whole genome shotgun (WGS) entry which is preliminary data.</text>
</comment>
<evidence type="ECO:0000313" key="2">
    <source>
        <dbReference type="EMBL" id="PZX29430.1"/>
    </source>
</evidence>
<feature type="transmembrane region" description="Helical" evidence="1">
    <location>
        <begin position="34"/>
        <end position="58"/>
    </location>
</feature>
<proteinExistence type="predicted"/>
<keyword evidence="1" id="KW-0472">Membrane</keyword>